<keyword evidence="1" id="KW-0732">Signal</keyword>
<proteinExistence type="predicted"/>
<organism evidence="3 4">
    <name type="scientific">Corynebacterium glaucum</name>
    <dbReference type="NCBI Taxonomy" id="187491"/>
    <lineage>
        <taxon>Bacteria</taxon>
        <taxon>Bacillati</taxon>
        <taxon>Actinomycetota</taxon>
        <taxon>Actinomycetes</taxon>
        <taxon>Mycobacteriales</taxon>
        <taxon>Corynebacteriaceae</taxon>
        <taxon>Corynebacterium</taxon>
    </lineage>
</organism>
<feature type="signal peptide" evidence="1">
    <location>
        <begin position="1"/>
        <end position="19"/>
    </location>
</feature>
<name>A0A1Q2HV09_9CORY</name>
<gene>
    <name evidence="3" type="ORF">CGLAU_03465</name>
</gene>
<dbReference type="InterPro" id="IPR015020">
    <property type="entry name" value="Rv2525c-like_Glyco_Hydro-like"/>
</dbReference>
<accession>A0A1Q2HV09</accession>
<dbReference type="Proteomes" id="UP000217209">
    <property type="component" value="Chromosome"/>
</dbReference>
<feature type="chain" id="PRO_5039127326" description="Rv2525c-like glycoside hydrolase-like domain-containing protein" evidence="1">
    <location>
        <begin position="20"/>
        <end position="304"/>
    </location>
</feature>
<dbReference type="Pfam" id="PF08924">
    <property type="entry name" value="Rv2525c_GlyHyd-like"/>
    <property type="match status" value="1"/>
</dbReference>
<dbReference type="Gene3D" id="3.20.20.80">
    <property type="entry name" value="Glycosidases"/>
    <property type="match status" value="1"/>
</dbReference>
<evidence type="ECO:0000313" key="3">
    <source>
        <dbReference type="EMBL" id="AQQ14673.1"/>
    </source>
</evidence>
<sequence length="304" mass="31630" precursor="true">MLKAAAIATAAALVSPALAQAQGRVVGTVIDYSAGVPSARSVKAAGHMGAVRYVSERRPGANWMLGKPVTLAETQDFKAQGLATASVYQFGRDTTADWLGGAAAAAQHAPSAIRLHIAAGGPTGRPIYVAIDDNPSRAQYENQIRPYLRAFQAALALAGYQTGVYGNYNVIQWCVEDNIGTFFWQHDWGSGGKIHPRTTIHQKAKWQATIDGVKVDINNVYAADWGQWTPGQTVSAPIVPAAPAAPGTPTAPGKALSGLTQEEKEAVAAISDLVATGGKLIGDVASNSSLPGSSLPSSSIRGLF</sequence>
<dbReference type="AlphaFoldDB" id="A0A1Q2HV09"/>
<evidence type="ECO:0000259" key="2">
    <source>
        <dbReference type="Pfam" id="PF08924"/>
    </source>
</evidence>
<reference evidence="3 4" key="1">
    <citation type="submission" date="2016-12" db="EMBL/GenBank/DDBJ databases">
        <authorList>
            <person name="Song W.-J."/>
            <person name="Kurnit D.M."/>
        </authorList>
    </citation>
    <scope>NUCLEOTIDE SEQUENCE [LARGE SCALE GENOMIC DNA]</scope>
    <source>
        <strain evidence="3 4">DSM 30827</strain>
    </source>
</reference>
<dbReference type="SUPFAM" id="SSF51445">
    <property type="entry name" value="(Trans)glycosidases"/>
    <property type="match status" value="1"/>
</dbReference>
<dbReference type="InterPro" id="IPR017853">
    <property type="entry name" value="GH"/>
</dbReference>
<dbReference type="EMBL" id="CP019688">
    <property type="protein sequence ID" value="AQQ14673.1"/>
    <property type="molecule type" value="Genomic_DNA"/>
</dbReference>
<evidence type="ECO:0000313" key="4">
    <source>
        <dbReference type="Proteomes" id="UP000217209"/>
    </source>
</evidence>
<protein>
    <recommendedName>
        <fullName evidence="2">Rv2525c-like glycoside hydrolase-like domain-containing protein</fullName>
    </recommendedName>
</protein>
<evidence type="ECO:0000256" key="1">
    <source>
        <dbReference type="SAM" id="SignalP"/>
    </source>
</evidence>
<feature type="domain" description="Rv2525c-like glycoside hydrolase-like" evidence="2">
    <location>
        <begin position="42"/>
        <end position="219"/>
    </location>
</feature>
<dbReference type="OrthoDB" id="4472230at2"/>
<dbReference type="KEGG" id="cgv:CGLAU_03465"/>
<keyword evidence="4" id="KW-1185">Reference proteome</keyword>
<dbReference type="RefSeq" id="WP_095661013.1">
    <property type="nucleotide sequence ID" value="NZ_CP019688.1"/>
</dbReference>